<dbReference type="InterPro" id="IPR011129">
    <property type="entry name" value="CSD"/>
</dbReference>
<dbReference type="RefSeq" id="WP_054590595.1">
    <property type="nucleotide sequence ID" value="NZ_CP012701.1"/>
</dbReference>
<geneLocation type="plasmid" evidence="4 5">
    <name>1</name>
</geneLocation>
<dbReference type="InterPro" id="IPR012340">
    <property type="entry name" value="NA-bd_OB-fold"/>
</dbReference>
<dbReference type="EMBL" id="CP012701">
    <property type="protein sequence ID" value="ALH83152.1"/>
    <property type="molecule type" value="Genomic_DNA"/>
</dbReference>
<dbReference type="PROSITE" id="PS51857">
    <property type="entry name" value="CSD_2"/>
    <property type="match status" value="1"/>
</dbReference>
<dbReference type="PATRIC" id="fig|33050.5.peg.4800"/>
<dbReference type="InterPro" id="IPR012156">
    <property type="entry name" value="Cold_shock_CspA"/>
</dbReference>
<accession>A0A0N9UHB6</accession>
<dbReference type="PIRSF" id="PIRSF002599">
    <property type="entry name" value="Cold_shock_A"/>
    <property type="match status" value="1"/>
</dbReference>
<evidence type="ECO:0000256" key="1">
    <source>
        <dbReference type="ARBA" id="ARBA00004496"/>
    </source>
</evidence>
<evidence type="ECO:0000256" key="2">
    <source>
        <dbReference type="ARBA" id="ARBA00022490"/>
    </source>
</evidence>
<dbReference type="SMART" id="SM00357">
    <property type="entry name" value="CSP"/>
    <property type="match status" value="1"/>
</dbReference>
<gene>
    <name evidence="4" type="ORF">AN936_23725</name>
</gene>
<evidence type="ECO:0000313" key="5">
    <source>
        <dbReference type="Proteomes" id="UP000058074"/>
    </source>
</evidence>
<sequence length="69" mass="7600">MTTGTVRYVVPDGGWGFISRDDKQPKVFLHISEVQAAGFDEIVKGQRWAFTLKAGQDGRMSATDLEVIA</sequence>
<proteinExistence type="predicted"/>
<organism evidence="4 5">
    <name type="scientific">Sphingopyxis macrogoltabida</name>
    <name type="common">Sphingomonas macrogoltabidus</name>
    <dbReference type="NCBI Taxonomy" id="33050"/>
    <lineage>
        <taxon>Bacteria</taxon>
        <taxon>Pseudomonadati</taxon>
        <taxon>Pseudomonadota</taxon>
        <taxon>Alphaproteobacteria</taxon>
        <taxon>Sphingomonadales</taxon>
        <taxon>Sphingomonadaceae</taxon>
        <taxon>Sphingopyxis</taxon>
    </lineage>
</organism>
<dbReference type="CDD" id="cd04458">
    <property type="entry name" value="CSP_CDS"/>
    <property type="match status" value="1"/>
</dbReference>
<dbReference type="OrthoDB" id="7477356at2"/>
<dbReference type="Proteomes" id="UP000058074">
    <property type="component" value="Plasmid 1"/>
</dbReference>
<dbReference type="Pfam" id="PF00313">
    <property type="entry name" value="CSD"/>
    <property type="match status" value="1"/>
</dbReference>
<keyword evidence="4" id="KW-0614">Plasmid</keyword>
<keyword evidence="2" id="KW-0963">Cytoplasm</keyword>
<name>A0A0N9UHB6_SPHMC</name>
<dbReference type="Gene3D" id="2.40.50.140">
    <property type="entry name" value="Nucleic acid-binding proteins"/>
    <property type="match status" value="1"/>
</dbReference>
<evidence type="ECO:0000259" key="3">
    <source>
        <dbReference type="PROSITE" id="PS51857"/>
    </source>
</evidence>
<dbReference type="KEGG" id="smag:AN936_23725"/>
<dbReference type="AlphaFoldDB" id="A0A0N9UHB6"/>
<dbReference type="SUPFAM" id="SSF50249">
    <property type="entry name" value="Nucleic acid-binding proteins"/>
    <property type="match status" value="1"/>
</dbReference>
<dbReference type="GO" id="GO:0005829">
    <property type="term" value="C:cytosol"/>
    <property type="evidence" value="ECO:0007669"/>
    <property type="project" value="UniProtKB-ARBA"/>
</dbReference>
<comment type="subcellular location">
    <subcellularLocation>
        <location evidence="1">Cytoplasm</location>
    </subcellularLocation>
</comment>
<dbReference type="InterPro" id="IPR002059">
    <property type="entry name" value="CSP_DNA-bd"/>
</dbReference>
<reference evidence="4 5" key="1">
    <citation type="journal article" date="2015" name="Genome Announc.">
        <title>Complete Genome Sequence of Polypropylene Glycol- and Polyethylene Glycol-Degrading Sphingopyxis macrogoltabida Strain EY-1.</title>
        <authorList>
            <person name="Ohtsubo Y."/>
            <person name="Nagata Y."/>
            <person name="Numata M."/>
            <person name="Tsuchikane K."/>
            <person name="Hosoyama A."/>
            <person name="Yamazoe A."/>
            <person name="Tsuda M."/>
            <person name="Fujita N."/>
            <person name="Kawai F."/>
        </authorList>
    </citation>
    <scope>NUCLEOTIDE SEQUENCE [LARGE SCALE GENOMIC DNA]</scope>
    <source>
        <strain evidence="4 5">EY-1</strain>
        <plasmid evidence="4">1</plasmid>
    </source>
</reference>
<dbReference type="GO" id="GO:0003676">
    <property type="term" value="F:nucleic acid binding"/>
    <property type="evidence" value="ECO:0007669"/>
    <property type="project" value="InterPro"/>
</dbReference>
<evidence type="ECO:0000313" key="4">
    <source>
        <dbReference type="EMBL" id="ALH83152.1"/>
    </source>
</evidence>
<feature type="domain" description="CSD" evidence="3">
    <location>
        <begin position="1"/>
        <end position="67"/>
    </location>
</feature>
<protein>
    <recommendedName>
        <fullName evidence="3">CSD domain-containing protein</fullName>
    </recommendedName>
</protein>